<keyword evidence="1 2" id="KW-0732">Signal</keyword>
<protein>
    <submittedName>
        <fullName evidence="4">Autotransporter domain-containing protein</fullName>
    </submittedName>
</protein>
<dbReference type="Gene3D" id="2.40.128.130">
    <property type="entry name" value="Autotransporter beta-domain"/>
    <property type="match status" value="1"/>
</dbReference>
<dbReference type="PROSITE" id="PS51208">
    <property type="entry name" value="AUTOTRANSPORTER"/>
    <property type="match status" value="1"/>
</dbReference>
<proteinExistence type="predicted"/>
<dbReference type="SMART" id="SM00869">
    <property type="entry name" value="Autotransporter"/>
    <property type="match status" value="1"/>
</dbReference>
<dbReference type="Proteomes" id="UP001430193">
    <property type="component" value="Unassembled WGS sequence"/>
</dbReference>
<dbReference type="InterPro" id="IPR036709">
    <property type="entry name" value="Autotransporte_beta_dom_sf"/>
</dbReference>
<sequence length="1114" mass="112958">MSRISCARSVLALACILALTQGAHAQTQSQPTTIPLDVINESGGGQSADRLGIYIGVNGAAPEEYIFDTGSTAFNIDVGSGNAGQPWFPIVPGVAITPTVPALNLYGNGTYGNLGANTTVASIQFYNSSSNAVAASFANGQGVPVLINQGAVATAGSLGGDQAGAQVGYYLPTYGYSFTFAEIAKYNLNTQGEVPIYLDATWQQNLNQGIGPEDGGTFKLFGIFGAGEFGSNSVLGNLTTSGYIVAANAELGGPQNCSACGHVILNLTPALRAQFLSLVPWNGGSQSTFPLSGAPVSANQFDLAFAYTLNGGKYSATLQTLLDSGTPSIYLNDAGLLASETAAGHVDQYGNEVPGVTLTMTGSAPGAQPTSIITGNDSAGDVSNVVTPGNTVFPNGQQSNPDTSPGQALYGISFFLNNSVMYDLQNQLTGYSPFFVSINPISTSGNGYTISAATPPQGIAGVISGSGPLIVASGGMAQLTGANTYTGATTIAQGGWLGIAGAGTIADSSSVQANGTLDISRSSGPALIQSLSGAGNVALGGNTLELTNASGTFAGVLADGGLVGGTGGSLVIAQGVETLTGNNTFTGSTGISPNAALVLNGSLAGSVLDAGALAGNGTIGGGAVVTGTIAPGNGAGTYQTLTVAGNYLQNAGAAYLAQINLQQPSVSSQIVVDGKATLAAGATIGILPTAGQLFTKGARYTLLTADQGLTGTYTLAGNASLSAVLAITPTYDADHFYLDVTQQQSLASVGLTRNQVATLAAIQGLAASSVPFTTVANLQSDAQIRAAADQLSGEIHATAQNVFLEDSRFVRDAVTARLRQAGPDGQNLDETSGQTAKTQANGVAWWGQFIGSWGHHDSNGNDASMAHTLGGFLVGADLAAGASSRVGVVTGYTQTSVDVNQRASNATSNDVHVGVYAGTQLDAWQLSAGAAYTQHSLTTNRSIFLPGEDGHLRDNGDAGVAQVFGEADYRYQFRAFVLEPFAQGAYVHLNTDGSQEQGGAMALLAGGGRDAVTYATLGTHATTHFAFNGDDFSAHASIGWRHAFGNVQPNATMAFANGEPFTVEGLPIARNALAVDAGMDLHVNRRTTISLSYDGQIASRAVDSGFKGGFTWQF</sequence>
<evidence type="ECO:0000313" key="4">
    <source>
        <dbReference type="EMBL" id="MBM7130602.1"/>
    </source>
</evidence>
<organism evidence="4 5">
    <name type="scientific">Dyella mobilis</name>
    <dbReference type="NCBI Taxonomy" id="1849582"/>
    <lineage>
        <taxon>Bacteria</taxon>
        <taxon>Pseudomonadati</taxon>
        <taxon>Pseudomonadota</taxon>
        <taxon>Gammaproteobacteria</taxon>
        <taxon>Lysobacterales</taxon>
        <taxon>Rhodanobacteraceae</taxon>
        <taxon>Dyella</taxon>
    </lineage>
</organism>
<evidence type="ECO:0000259" key="3">
    <source>
        <dbReference type="PROSITE" id="PS51208"/>
    </source>
</evidence>
<evidence type="ECO:0000256" key="1">
    <source>
        <dbReference type="ARBA" id="ARBA00022729"/>
    </source>
</evidence>
<name>A0ABS2KIL8_9GAMM</name>
<dbReference type="SUPFAM" id="SSF103515">
    <property type="entry name" value="Autotransporter"/>
    <property type="match status" value="1"/>
</dbReference>
<dbReference type="InterPro" id="IPR013425">
    <property type="entry name" value="Autotrns_rpt"/>
</dbReference>
<feature type="chain" id="PRO_5047093381" evidence="2">
    <location>
        <begin position="26"/>
        <end position="1114"/>
    </location>
</feature>
<dbReference type="InterPro" id="IPR006315">
    <property type="entry name" value="OM_autotransptr_brl_dom"/>
</dbReference>
<dbReference type="RefSeq" id="WP_204632169.1">
    <property type="nucleotide sequence ID" value="NZ_BSOC01000002.1"/>
</dbReference>
<dbReference type="NCBIfam" id="TIGR02601">
    <property type="entry name" value="autotrns_rpt"/>
    <property type="match status" value="1"/>
</dbReference>
<dbReference type="InterPro" id="IPR005546">
    <property type="entry name" value="Autotransporte_beta"/>
</dbReference>
<feature type="domain" description="Autotransporter" evidence="3">
    <location>
        <begin position="838"/>
        <end position="1114"/>
    </location>
</feature>
<feature type="signal peptide" evidence="2">
    <location>
        <begin position="1"/>
        <end position="25"/>
    </location>
</feature>
<reference evidence="4" key="1">
    <citation type="submission" date="2020-10" db="EMBL/GenBank/DDBJ databases">
        <title>Phylogeny of dyella-like bacteria.</title>
        <authorList>
            <person name="Fu J."/>
        </authorList>
    </citation>
    <scope>NUCLEOTIDE SEQUENCE</scope>
    <source>
        <strain evidence="4">DHON07</strain>
    </source>
</reference>
<dbReference type="NCBIfam" id="TIGR01414">
    <property type="entry name" value="autotrans_barl"/>
    <property type="match status" value="1"/>
</dbReference>
<evidence type="ECO:0000313" key="5">
    <source>
        <dbReference type="Proteomes" id="UP001430193"/>
    </source>
</evidence>
<keyword evidence="5" id="KW-1185">Reference proteome</keyword>
<dbReference type="EMBL" id="JADIKF010000039">
    <property type="protein sequence ID" value="MBM7130602.1"/>
    <property type="molecule type" value="Genomic_DNA"/>
</dbReference>
<comment type="caution">
    <text evidence="4">The sequence shown here is derived from an EMBL/GenBank/DDBJ whole genome shotgun (WGS) entry which is preliminary data.</text>
</comment>
<gene>
    <name evidence="4" type="ORF">ISS99_13775</name>
</gene>
<evidence type="ECO:0000256" key="2">
    <source>
        <dbReference type="SAM" id="SignalP"/>
    </source>
</evidence>
<dbReference type="Pfam" id="PF03797">
    <property type="entry name" value="Autotransporter"/>
    <property type="match status" value="1"/>
</dbReference>
<accession>A0ABS2KIL8</accession>